<dbReference type="PANTHER" id="PTHR36507">
    <property type="entry name" value="BLL1555 PROTEIN"/>
    <property type="match status" value="1"/>
</dbReference>
<evidence type="ECO:0000259" key="4">
    <source>
        <dbReference type="Pfam" id="PF00127"/>
    </source>
</evidence>
<dbReference type="SUPFAM" id="SSF49503">
    <property type="entry name" value="Cupredoxins"/>
    <property type="match status" value="1"/>
</dbReference>
<keyword evidence="3" id="KW-0812">Transmembrane</keyword>
<evidence type="ECO:0000256" key="1">
    <source>
        <dbReference type="ARBA" id="ARBA00022723"/>
    </source>
</evidence>
<dbReference type="GO" id="GO:0005507">
    <property type="term" value="F:copper ion binding"/>
    <property type="evidence" value="ECO:0007669"/>
    <property type="project" value="InterPro"/>
</dbReference>
<dbReference type="RefSeq" id="WP_218111216.1">
    <property type="nucleotide sequence ID" value="NZ_CP065383.1"/>
</dbReference>
<dbReference type="InterPro" id="IPR000923">
    <property type="entry name" value="BlueCu_1"/>
</dbReference>
<dbReference type="InterPro" id="IPR052721">
    <property type="entry name" value="ET_Amicyanin"/>
</dbReference>
<dbReference type="PROSITE" id="PS51257">
    <property type="entry name" value="PROKAR_LIPOPROTEIN"/>
    <property type="match status" value="1"/>
</dbReference>
<keyword evidence="2" id="KW-0186">Copper</keyword>
<name>A0A7T1AMM5_ATRLM</name>
<keyword evidence="1" id="KW-0479">Metal-binding</keyword>
<dbReference type="Gene3D" id="2.60.40.420">
    <property type="entry name" value="Cupredoxins - blue copper proteins"/>
    <property type="match status" value="1"/>
</dbReference>
<dbReference type="AlphaFoldDB" id="A0A7T1AMM5"/>
<dbReference type="InterPro" id="IPR008972">
    <property type="entry name" value="Cupredoxin"/>
</dbReference>
<dbReference type="EMBL" id="CP065383">
    <property type="protein sequence ID" value="QPM68721.1"/>
    <property type="molecule type" value="Genomic_DNA"/>
</dbReference>
<dbReference type="GO" id="GO:0009055">
    <property type="term" value="F:electron transfer activity"/>
    <property type="evidence" value="ECO:0007669"/>
    <property type="project" value="InterPro"/>
</dbReference>
<feature type="domain" description="Blue (type 1) copper" evidence="4">
    <location>
        <begin position="46"/>
        <end position="125"/>
    </location>
</feature>
<reference evidence="5 6" key="1">
    <citation type="journal article" date="2021" name="Nat. Commun.">
        <title>Isolation of a member of the candidate phylum Atribacteria reveals a unique cell membrane structure.</title>
        <authorList>
            <person name="Taiki K."/>
            <person name="Nobu M.K."/>
            <person name="Kusada H."/>
            <person name="Meng X.-Y."/>
            <person name="Hosoki N."/>
            <person name="Uematsu K."/>
            <person name="Yoshioka H."/>
            <person name="Kamagata Y."/>
            <person name="Tamaki H."/>
        </authorList>
    </citation>
    <scope>NUCLEOTIDE SEQUENCE [LARGE SCALE GENOMIC DNA]</scope>
    <source>
        <strain evidence="5 6">RT761</strain>
    </source>
</reference>
<keyword evidence="3" id="KW-1133">Transmembrane helix</keyword>
<gene>
    <name evidence="5" type="primary">petE</name>
    <name evidence="5" type="ORF">RT761_01943</name>
</gene>
<feature type="transmembrane region" description="Helical" evidence="3">
    <location>
        <begin position="7"/>
        <end position="24"/>
    </location>
</feature>
<dbReference type="PANTHER" id="PTHR36507:SF1">
    <property type="entry name" value="BLL1555 PROTEIN"/>
    <property type="match status" value="1"/>
</dbReference>
<keyword evidence="6" id="KW-1185">Reference proteome</keyword>
<dbReference type="KEGG" id="alam:RT761_01943"/>
<proteinExistence type="predicted"/>
<evidence type="ECO:0000313" key="6">
    <source>
        <dbReference type="Proteomes" id="UP000594463"/>
    </source>
</evidence>
<protein>
    <submittedName>
        <fullName evidence="5">Plastocyanin</fullName>
    </submittedName>
</protein>
<evidence type="ECO:0000256" key="2">
    <source>
        <dbReference type="ARBA" id="ARBA00023008"/>
    </source>
</evidence>
<organism evidence="5 6">
    <name type="scientific">Atribacter laminatus</name>
    <dbReference type="NCBI Taxonomy" id="2847778"/>
    <lineage>
        <taxon>Bacteria</taxon>
        <taxon>Pseudomonadati</taxon>
        <taxon>Atribacterota</taxon>
        <taxon>Atribacteria</taxon>
        <taxon>Atribacterales</taxon>
        <taxon>Atribacteraceae</taxon>
        <taxon>Atribacter</taxon>
    </lineage>
</organism>
<evidence type="ECO:0000313" key="5">
    <source>
        <dbReference type="EMBL" id="QPM68721.1"/>
    </source>
</evidence>
<evidence type="ECO:0000256" key="3">
    <source>
        <dbReference type="SAM" id="Phobius"/>
    </source>
</evidence>
<dbReference type="Pfam" id="PF00127">
    <property type="entry name" value="Copper-bind"/>
    <property type="match status" value="1"/>
</dbReference>
<sequence>MGNFIKRILYPGFFILVLVIIFSGCTPHSPQPTTVPENTVFMINDSFVPQTITVTPGTKITWVNMDTEVHSVTCQMSNEMEGVFFDSGAIEPGWIYERTFINTGQFHYRCKFQPTGRMTGVVIVQ</sequence>
<keyword evidence="3" id="KW-0472">Membrane</keyword>
<dbReference type="Proteomes" id="UP000594463">
    <property type="component" value="Chromosome"/>
</dbReference>
<accession>A0A7T1AMM5</accession>